<keyword evidence="1" id="KW-0808">Transferase</keyword>
<reference evidence="1" key="1">
    <citation type="submission" date="2013-08" db="EMBL/GenBank/DDBJ databases">
        <authorList>
            <person name="Mendez C."/>
            <person name="Richter M."/>
            <person name="Ferrer M."/>
            <person name="Sanchez J."/>
        </authorList>
    </citation>
    <scope>NUCLEOTIDE SEQUENCE</scope>
</reference>
<sequence length="76" mass="8601">CLYGRVNSSVYRNLRLISSAGAIYCEDMLPEVAYVKLGWLLGNYNAEKSKEMLPKNLAGEISARSEYDDFVDDDMK</sequence>
<accession>T1AF25</accession>
<comment type="caution">
    <text evidence="1">The sequence shown here is derived from an EMBL/GenBank/DDBJ whole genome shotgun (WGS) entry which is preliminary data.</text>
</comment>
<dbReference type="AlphaFoldDB" id="T1AF25"/>
<proteinExistence type="predicted"/>
<dbReference type="GO" id="GO:0016740">
    <property type="term" value="F:transferase activity"/>
    <property type="evidence" value="ECO:0007669"/>
    <property type="project" value="UniProtKB-KW"/>
</dbReference>
<dbReference type="SUPFAM" id="SSF53774">
    <property type="entry name" value="Glutaminase/Asparaginase"/>
    <property type="match status" value="1"/>
</dbReference>
<organism evidence="1">
    <name type="scientific">mine drainage metagenome</name>
    <dbReference type="NCBI Taxonomy" id="410659"/>
    <lineage>
        <taxon>unclassified sequences</taxon>
        <taxon>metagenomes</taxon>
        <taxon>ecological metagenomes</taxon>
    </lineage>
</organism>
<dbReference type="InterPro" id="IPR027473">
    <property type="entry name" value="L-asparaginase_C"/>
</dbReference>
<dbReference type="Gene3D" id="3.40.50.40">
    <property type="match status" value="1"/>
</dbReference>
<dbReference type="PIRSF" id="PIRSF001220">
    <property type="entry name" value="L-ASNase_gatD"/>
    <property type="match status" value="1"/>
</dbReference>
<dbReference type="InterPro" id="IPR036152">
    <property type="entry name" value="Asp/glu_Ase-like_sf"/>
</dbReference>
<dbReference type="InterPro" id="IPR006034">
    <property type="entry name" value="Asparaginase/glutaminase-like"/>
</dbReference>
<reference evidence="1" key="2">
    <citation type="journal article" date="2014" name="ISME J.">
        <title>Microbial stratification in low pH oxic and suboxic macroscopic growths along an acid mine drainage.</title>
        <authorList>
            <person name="Mendez-Garcia C."/>
            <person name="Mesa V."/>
            <person name="Sprenger R.R."/>
            <person name="Richter M."/>
            <person name="Diez M.S."/>
            <person name="Solano J."/>
            <person name="Bargiela R."/>
            <person name="Golyshina O.V."/>
            <person name="Manteca A."/>
            <person name="Ramos J.L."/>
            <person name="Gallego J.R."/>
            <person name="Llorente I."/>
            <person name="Martins Dos Santos V.A."/>
            <person name="Jensen O.N."/>
            <person name="Pelaez A.I."/>
            <person name="Sanchez J."/>
            <person name="Ferrer M."/>
        </authorList>
    </citation>
    <scope>NUCLEOTIDE SEQUENCE</scope>
</reference>
<name>T1AF25_9ZZZZ</name>
<protein>
    <submittedName>
        <fullName evidence="1">Glutamyl-tRNA(Gln) amidotransferase, subunit D</fullName>
    </submittedName>
</protein>
<dbReference type="EMBL" id="AUZZ01008056">
    <property type="protein sequence ID" value="EQD39609.1"/>
    <property type="molecule type" value="Genomic_DNA"/>
</dbReference>
<gene>
    <name evidence="1" type="ORF">B2A_11178</name>
</gene>
<evidence type="ECO:0000313" key="1">
    <source>
        <dbReference type="EMBL" id="EQD39609.1"/>
    </source>
</evidence>
<dbReference type="PIRSF" id="PIRSF500176">
    <property type="entry name" value="L_ASNase"/>
    <property type="match status" value="1"/>
</dbReference>
<dbReference type="PROSITE" id="PS51732">
    <property type="entry name" value="ASN_GLN_ASE_3"/>
    <property type="match status" value="1"/>
</dbReference>
<feature type="non-terminal residue" evidence="1">
    <location>
        <position position="1"/>
    </location>
</feature>